<dbReference type="EMBL" id="BOSL01000001">
    <property type="protein sequence ID" value="GIP51305.1"/>
    <property type="molecule type" value="Genomic_DNA"/>
</dbReference>
<evidence type="ECO:0000313" key="1">
    <source>
        <dbReference type="EMBL" id="GIP51305.1"/>
    </source>
</evidence>
<name>A0ABQ4M5Q4_9BACL</name>
<evidence type="ECO:0000313" key="2">
    <source>
        <dbReference type="Proteomes" id="UP000679992"/>
    </source>
</evidence>
<reference evidence="1 2" key="1">
    <citation type="submission" date="2021-03" db="EMBL/GenBank/DDBJ databases">
        <title>Antimicrobial resistance genes in bacteria isolated from Japanese honey, and their potential for conferring macrolide and lincosamide resistance in the American foulbrood pathogen Paenibacillus larvae.</title>
        <authorList>
            <person name="Okamoto M."/>
            <person name="Kumagai M."/>
            <person name="Kanamori H."/>
            <person name="Takamatsu D."/>
        </authorList>
    </citation>
    <scope>NUCLEOTIDE SEQUENCE [LARGE SCALE GENOMIC DNA]</scope>
    <source>
        <strain evidence="1 2">J42TS3</strain>
    </source>
</reference>
<proteinExistence type="predicted"/>
<dbReference type="RefSeq" id="WP_213653529.1">
    <property type="nucleotide sequence ID" value="NZ_BOSL01000001.1"/>
</dbReference>
<accession>A0ABQ4M5Q4</accession>
<gene>
    <name evidence="1" type="ORF">J42TS3_03400</name>
</gene>
<dbReference type="Proteomes" id="UP000679992">
    <property type="component" value="Unassembled WGS sequence"/>
</dbReference>
<comment type="caution">
    <text evidence="1">The sequence shown here is derived from an EMBL/GenBank/DDBJ whole genome shotgun (WGS) entry which is preliminary data.</text>
</comment>
<protein>
    <submittedName>
        <fullName evidence="1">Uncharacterized protein</fullName>
    </submittedName>
</protein>
<dbReference type="InterPro" id="IPR021375">
    <property type="entry name" value="DUF2997"/>
</dbReference>
<dbReference type="Pfam" id="PF11211">
    <property type="entry name" value="DUF2997"/>
    <property type="match status" value="1"/>
</dbReference>
<keyword evidence="2" id="KW-1185">Reference proteome</keyword>
<sequence length="209" mass="22844">MSHCTTFPMVFKDKRLLFRAMRDTGLEPENQVWNAFSSELQKKLGIGGESLGKLLTGTRGHLHLIIMESEEGLQAVIESGELSGEALDLAGEQLLYEVQTAYLRCAVHLACKQYKEAGLHAEVRENKTTEGVSFVLAFGTGDKSITVTQNADGFIEERVHGVVGRSCTDATAGLERLLAGASASSLQRTWTPAYQATVEDRELQVLKLT</sequence>
<organism evidence="1 2">
    <name type="scientific">Paenibacillus vini</name>
    <dbReference type="NCBI Taxonomy" id="1476024"/>
    <lineage>
        <taxon>Bacteria</taxon>
        <taxon>Bacillati</taxon>
        <taxon>Bacillota</taxon>
        <taxon>Bacilli</taxon>
        <taxon>Bacillales</taxon>
        <taxon>Paenibacillaceae</taxon>
        <taxon>Paenibacillus</taxon>
    </lineage>
</organism>